<dbReference type="EMBL" id="JBHTHX010000088">
    <property type="protein sequence ID" value="MFD0883895.1"/>
    <property type="molecule type" value="Genomic_DNA"/>
</dbReference>
<evidence type="ECO:0000313" key="3">
    <source>
        <dbReference type="EMBL" id="MFD0883895.1"/>
    </source>
</evidence>
<gene>
    <name evidence="3" type="ORF">ACFQ08_04900</name>
</gene>
<dbReference type="Proteomes" id="UP001597024">
    <property type="component" value="Unassembled WGS sequence"/>
</dbReference>
<organism evidence="3 4">
    <name type="scientific">Streptosporangium algeriense</name>
    <dbReference type="NCBI Taxonomy" id="1682748"/>
    <lineage>
        <taxon>Bacteria</taxon>
        <taxon>Bacillati</taxon>
        <taxon>Actinomycetota</taxon>
        <taxon>Actinomycetes</taxon>
        <taxon>Streptosporangiales</taxon>
        <taxon>Streptosporangiaceae</taxon>
        <taxon>Streptosporangium</taxon>
    </lineage>
</organism>
<evidence type="ECO:0000259" key="2">
    <source>
        <dbReference type="Pfam" id="PF13592"/>
    </source>
</evidence>
<accession>A0ABW3DM22</accession>
<feature type="domain" description="Winged helix-turn helix" evidence="2">
    <location>
        <begin position="57"/>
        <end position="102"/>
    </location>
</feature>
<proteinExistence type="predicted"/>
<evidence type="ECO:0000256" key="1">
    <source>
        <dbReference type="SAM" id="MobiDB-lite"/>
    </source>
</evidence>
<dbReference type="Pfam" id="PF13592">
    <property type="entry name" value="HTH_33"/>
    <property type="match status" value="1"/>
</dbReference>
<dbReference type="InterPro" id="IPR025959">
    <property type="entry name" value="Winged_HTH_dom"/>
</dbReference>
<feature type="region of interest" description="Disordered" evidence="1">
    <location>
        <begin position="108"/>
        <end position="130"/>
    </location>
</feature>
<reference evidence="4" key="1">
    <citation type="journal article" date="2019" name="Int. J. Syst. Evol. Microbiol.">
        <title>The Global Catalogue of Microorganisms (GCM) 10K type strain sequencing project: providing services to taxonomists for standard genome sequencing and annotation.</title>
        <authorList>
            <consortium name="The Broad Institute Genomics Platform"/>
            <consortium name="The Broad Institute Genome Sequencing Center for Infectious Disease"/>
            <person name="Wu L."/>
            <person name="Ma J."/>
        </authorList>
    </citation>
    <scope>NUCLEOTIDE SEQUENCE [LARGE SCALE GENOMIC DNA]</scope>
    <source>
        <strain evidence="4">CCUG 62974</strain>
    </source>
</reference>
<comment type="caution">
    <text evidence="3">The sequence shown here is derived from an EMBL/GenBank/DDBJ whole genome shotgun (WGS) entry which is preliminary data.</text>
</comment>
<evidence type="ECO:0000313" key="4">
    <source>
        <dbReference type="Proteomes" id="UP001597024"/>
    </source>
</evidence>
<name>A0ABW3DM22_9ACTN</name>
<keyword evidence="4" id="KW-1185">Reference proteome</keyword>
<sequence length="165" mass="17824">MARAAEVYERHVLWKRGGENALIPKGAAGAGCELTGKQPDRLQTPLDQGAAAHGWTDQCWTAVRVTLLITEKFHVRYTACGVAYPLKRPGWSFQLPAHRAGRFKCPHTGRSAVTGPRGHQGEAGVADDKSTSATTWGSWLVFADEPGQGLRLSLAKGLRPPKGRT</sequence>
<protein>
    <submittedName>
        <fullName evidence="3">Winged helix-turn-helix domain-containing protein</fullName>
    </submittedName>
</protein>